<protein>
    <submittedName>
        <fullName evidence="2">Uncharacterized protein</fullName>
    </submittedName>
</protein>
<comment type="caution">
    <text evidence="2">The sequence shown here is derived from an EMBL/GenBank/DDBJ whole genome shotgun (WGS) entry which is preliminary data.</text>
</comment>
<dbReference type="OrthoDB" id="4158501at2759"/>
<dbReference type="GeneID" id="63708096"/>
<dbReference type="Proteomes" id="UP000070168">
    <property type="component" value="Unassembled WGS sequence"/>
</dbReference>
<proteinExistence type="predicted"/>
<feature type="region of interest" description="Disordered" evidence="1">
    <location>
        <begin position="171"/>
        <end position="204"/>
    </location>
</feature>
<accession>A0A135LB68</accession>
<evidence type="ECO:0000313" key="2">
    <source>
        <dbReference type="EMBL" id="KXG46227.1"/>
    </source>
</evidence>
<dbReference type="OMA" id="GSYCEKW"/>
<gene>
    <name evidence="2" type="ORF">PGRI_050830</name>
</gene>
<keyword evidence="3" id="KW-1185">Reference proteome</keyword>
<dbReference type="RefSeq" id="XP_040644763.1">
    <property type="nucleotide sequence ID" value="XM_040792796.1"/>
</dbReference>
<sequence length="637" mass="71618">MAPKSLWGAALSKLRKASAQESDLTQPDLTQTQHETQSELILPVYPRFKRPVSNQSSVYSEFMFPPTPLPTVPMASDSNLDPLAMASTISQARLNALHSGQDLDAFFKPAKDCIDAYAQASKAMVENACARVKDGEDPPYEEIEQIKERFFRYCQSIVGEALSLINGTANPRRQVSSNSTMPSLVSSNSNTTGSEPKTTFKSGSSADRAAFSEALLASSGRRSLRLYTVSSDDWVMVPSMPSPTSPTKVVVPENMDPVEESIHFGVIVRIFGKLYTMSKLMEIIILYYGVENDNSETGLPYWIKRSEENVRTQDMVELIDTVENLYYALYARVTIELASIELCGSYRVDLRALRIELPFLMPEADHLYRIVLAFKDVLDSPEICAIRRTDVIAYFQQGYINQVMKKKSEQELPFFDPLGFRPFAMRTVSYRHGSYCEKWKGIIPFFNGIPAETMATMSEKYLTMTPVTIPPDDVPLVELPWIYPDNVGMAVWDTDIVRDYRMSEAARRLGTTIGEERKKEPAPGLYQLIRQRKCICKATCSCASECTQDVQRGCPCAERHVRIMTTKRGLAQRRNGPTFAATATTTARMFFHGLVELRRDVEPADIANELDQAFELFSLLISAERDMALREESLASF</sequence>
<evidence type="ECO:0000256" key="1">
    <source>
        <dbReference type="SAM" id="MobiDB-lite"/>
    </source>
</evidence>
<reference evidence="2 3" key="1">
    <citation type="journal article" date="2016" name="BMC Genomics">
        <title>Genome sequencing and secondary metabolism of the postharvest pathogen Penicillium griseofulvum.</title>
        <authorList>
            <person name="Banani H."/>
            <person name="Marcet-Houben M."/>
            <person name="Ballester A.R."/>
            <person name="Abbruscato P."/>
            <person name="Gonzalez-Candelas L."/>
            <person name="Gabaldon T."/>
            <person name="Spadaro D."/>
        </authorList>
    </citation>
    <scope>NUCLEOTIDE SEQUENCE [LARGE SCALE GENOMIC DNA]</scope>
    <source>
        <strain evidence="2 3">PG3</strain>
    </source>
</reference>
<dbReference type="EMBL" id="LHQR01000069">
    <property type="protein sequence ID" value="KXG46227.1"/>
    <property type="molecule type" value="Genomic_DNA"/>
</dbReference>
<name>A0A135LB68_PENPA</name>
<dbReference type="AlphaFoldDB" id="A0A135LB68"/>
<organism evidence="2 3">
    <name type="scientific">Penicillium patulum</name>
    <name type="common">Penicillium griseofulvum</name>
    <dbReference type="NCBI Taxonomy" id="5078"/>
    <lineage>
        <taxon>Eukaryota</taxon>
        <taxon>Fungi</taxon>
        <taxon>Dikarya</taxon>
        <taxon>Ascomycota</taxon>
        <taxon>Pezizomycotina</taxon>
        <taxon>Eurotiomycetes</taxon>
        <taxon>Eurotiomycetidae</taxon>
        <taxon>Eurotiales</taxon>
        <taxon>Aspergillaceae</taxon>
        <taxon>Penicillium</taxon>
    </lineage>
</organism>
<evidence type="ECO:0000313" key="3">
    <source>
        <dbReference type="Proteomes" id="UP000070168"/>
    </source>
</evidence>